<evidence type="ECO:0000256" key="1">
    <source>
        <dbReference type="SAM" id="MobiDB-lite"/>
    </source>
</evidence>
<dbReference type="EMBL" id="JARGCK010000003">
    <property type="protein sequence ID" value="MDK9865457.1"/>
    <property type="molecule type" value="Genomic_DNA"/>
</dbReference>
<evidence type="ECO:0000313" key="3">
    <source>
        <dbReference type="EMBL" id="MDK9865457.1"/>
    </source>
</evidence>
<feature type="transmembrane region" description="Helical" evidence="2">
    <location>
        <begin position="12"/>
        <end position="34"/>
    </location>
</feature>
<sequence length="178" mass="20521">MLDQWNNIKEIICKYKAVAIAILIFVVILITWLLQSTFTDEDNHNIVNSNDDITTATQTQLEFNAKYMKNSNEQPKQIKTEDIFVDVKGAVKHPDIYKMKSSDRIKQLLDRAIVTDDADLSKINLAEKLVDQKLIYIPKKEETINSNQQTNENINNSINRSTNSTKLIDNSTNKEKKY</sequence>
<dbReference type="Proteomes" id="UP001174037">
    <property type="component" value="Unassembled WGS sequence"/>
</dbReference>
<gene>
    <name evidence="3" type="ORF">P1A27_05655</name>
</gene>
<reference evidence="3" key="2">
    <citation type="submission" date="2023-03" db="EMBL/GenBank/DDBJ databases">
        <authorList>
            <person name="Vazquez L."/>
            <person name="Rodriguez J."/>
            <person name="Mayo B."/>
            <person name="Florez A.B."/>
        </authorList>
    </citation>
    <scope>NUCLEOTIDE SEQUENCE</scope>
    <source>
        <strain evidence="3">5A3I</strain>
    </source>
</reference>
<proteinExistence type="predicted"/>
<keyword evidence="2" id="KW-0812">Transmembrane</keyword>
<protein>
    <submittedName>
        <fullName evidence="3">Transporter</fullName>
    </submittedName>
</protein>
<comment type="caution">
    <text evidence="3">The sequence shown here is derived from an EMBL/GenBank/DDBJ whole genome shotgun (WGS) entry which is preliminary data.</text>
</comment>
<keyword evidence="2" id="KW-1133">Transmembrane helix</keyword>
<feature type="region of interest" description="Disordered" evidence="1">
    <location>
        <begin position="147"/>
        <end position="178"/>
    </location>
</feature>
<evidence type="ECO:0000313" key="4">
    <source>
        <dbReference type="Proteomes" id="UP001174037"/>
    </source>
</evidence>
<evidence type="ECO:0000256" key="2">
    <source>
        <dbReference type="SAM" id="Phobius"/>
    </source>
</evidence>
<keyword evidence="2" id="KW-0472">Membrane</keyword>
<organism evidence="3 4">
    <name type="scientific">Staphylococcus equorum</name>
    <dbReference type="NCBI Taxonomy" id="246432"/>
    <lineage>
        <taxon>Bacteria</taxon>
        <taxon>Bacillati</taxon>
        <taxon>Bacillota</taxon>
        <taxon>Bacilli</taxon>
        <taxon>Bacillales</taxon>
        <taxon>Staphylococcaceae</taxon>
        <taxon>Staphylococcus</taxon>
    </lineage>
</organism>
<feature type="compositionally biased region" description="Low complexity" evidence="1">
    <location>
        <begin position="147"/>
        <end position="165"/>
    </location>
</feature>
<accession>A0AAW7AFW9</accession>
<reference evidence="3" key="1">
    <citation type="journal article" date="2023" name="Int. J. Mol. Sci.">
        <title>Antibiotic Resistance/Susceptibility Profiles of Staphylococcus equorum Strains from Cheese, and Genome Analysis for Antibiotic Resistance Genes.</title>
        <authorList>
            <person name="Vazquez L."/>
            <person name="Srednik M.E."/>
            <person name="Rodriguez J."/>
            <person name="Florez A.B."/>
            <person name="Mayo B."/>
        </authorList>
    </citation>
    <scope>NUCLEOTIDE SEQUENCE</scope>
    <source>
        <strain evidence="3">5A3I</strain>
    </source>
</reference>
<dbReference type="Gene3D" id="3.10.560.10">
    <property type="entry name" value="Outer membrane lipoprotein wza domain like"/>
    <property type="match status" value="1"/>
</dbReference>
<name>A0AAW7AFW9_9STAP</name>
<dbReference type="AlphaFoldDB" id="A0AAW7AFW9"/>